<organism evidence="3">
    <name type="scientific">Gongylonema pulchrum</name>
    <dbReference type="NCBI Taxonomy" id="637853"/>
    <lineage>
        <taxon>Eukaryota</taxon>
        <taxon>Metazoa</taxon>
        <taxon>Ecdysozoa</taxon>
        <taxon>Nematoda</taxon>
        <taxon>Chromadorea</taxon>
        <taxon>Rhabditida</taxon>
        <taxon>Spirurina</taxon>
        <taxon>Spiruromorpha</taxon>
        <taxon>Spiruroidea</taxon>
        <taxon>Gongylonematidae</taxon>
        <taxon>Gongylonema</taxon>
    </lineage>
</organism>
<dbReference type="WBParaSite" id="GPUH_0000901501-mRNA-1">
    <property type="protein sequence ID" value="GPUH_0000901501-mRNA-1"/>
    <property type="gene ID" value="GPUH_0000901501"/>
</dbReference>
<accession>A0A183DJW4</accession>
<protein>
    <submittedName>
        <fullName evidence="3">MMS19 nucleotide excision repair protein</fullName>
    </submittedName>
</protein>
<evidence type="ECO:0000313" key="3">
    <source>
        <dbReference type="WBParaSite" id="GPUH_0000901501-mRNA-1"/>
    </source>
</evidence>
<reference evidence="3" key="1">
    <citation type="submission" date="2016-06" db="UniProtKB">
        <authorList>
            <consortium name="WormBaseParasite"/>
        </authorList>
    </citation>
    <scope>IDENTIFICATION</scope>
</reference>
<sequence length="85" mass="9598">MHSVLEAVFHKALLYPPVEQRAEALRIIRKITGNEERLADIVMVSVTSKSLTLWTVVMDCIFECSNSANIELASDSLRTLQAFIY</sequence>
<evidence type="ECO:0000313" key="2">
    <source>
        <dbReference type="Proteomes" id="UP000271098"/>
    </source>
</evidence>
<dbReference type="AlphaFoldDB" id="A0A183DJW4"/>
<proteinExistence type="predicted"/>
<evidence type="ECO:0000313" key="1">
    <source>
        <dbReference type="EMBL" id="VDK67062.1"/>
    </source>
</evidence>
<dbReference type="Proteomes" id="UP000271098">
    <property type="component" value="Unassembled WGS sequence"/>
</dbReference>
<keyword evidence="2" id="KW-1185">Reference proteome</keyword>
<dbReference type="OrthoDB" id="10002886at2759"/>
<dbReference type="EMBL" id="UYRT01028036">
    <property type="protein sequence ID" value="VDK67062.1"/>
    <property type="molecule type" value="Genomic_DNA"/>
</dbReference>
<reference evidence="1 2" key="2">
    <citation type="submission" date="2018-11" db="EMBL/GenBank/DDBJ databases">
        <authorList>
            <consortium name="Pathogen Informatics"/>
        </authorList>
    </citation>
    <scope>NUCLEOTIDE SEQUENCE [LARGE SCALE GENOMIC DNA]</scope>
</reference>
<name>A0A183DJW4_9BILA</name>
<gene>
    <name evidence="1" type="ORF">GPUH_LOCUS9005</name>
</gene>